<protein>
    <submittedName>
        <fullName evidence="1">SJCHGC07820 protein</fullName>
    </submittedName>
</protein>
<evidence type="ECO:0000313" key="1">
    <source>
        <dbReference type="EMBL" id="AAW24948.1"/>
    </source>
</evidence>
<organism evidence="1">
    <name type="scientific">Schistosoma japonicum</name>
    <name type="common">Blood fluke</name>
    <dbReference type="NCBI Taxonomy" id="6182"/>
    <lineage>
        <taxon>Eukaryota</taxon>
        <taxon>Metazoa</taxon>
        <taxon>Spiralia</taxon>
        <taxon>Lophotrochozoa</taxon>
        <taxon>Platyhelminthes</taxon>
        <taxon>Trematoda</taxon>
        <taxon>Digenea</taxon>
        <taxon>Strigeidida</taxon>
        <taxon>Schistosomatoidea</taxon>
        <taxon>Schistosomatidae</taxon>
        <taxon>Schistosoma</taxon>
    </lineage>
</organism>
<dbReference type="InterPro" id="IPR031526">
    <property type="entry name" value="DUF4698"/>
</dbReference>
<dbReference type="PANTHER" id="PTHR34754">
    <property type="entry name" value="COILED-COIL DOMAIN-CONTAINING PROTEIN 60"/>
    <property type="match status" value="1"/>
</dbReference>
<dbReference type="PANTHER" id="PTHR34754:SF1">
    <property type="entry name" value="COILED-COIL DOMAIN-CONTAINING PROTEIN 60"/>
    <property type="match status" value="1"/>
</dbReference>
<dbReference type="EMBL" id="AY813216">
    <property type="protein sequence ID" value="AAW24948.1"/>
    <property type="molecule type" value="mRNA"/>
</dbReference>
<proteinExistence type="evidence at transcript level"/>
<name>Q5DGV8_SCHJA</name>
<reference evidence="1" key="2">
    <citation type="journal article" date="2006" name="PLoS Pathog.">
        <title>New perspectives on host-parasite interplay by comparative transcriptomic and proteomic analyses of Schistosoma japonicum.</title>
        <authorList>
            <person name="Liu F."/>
            <person name="Lu J."/>
            <person name="Hu W."/>
            <person name="Wang S.Y."/>
            <person name="Cui S.J."/>
            <person name="Chi M."/>
            <person name="Yan Q."/>
            <person name="Wang X.R."/>
            <person name="Song H.D."/>
            <person name="Xu X.N."/>
            <person name="Wang J.J."/>
            <person name="Zhang X.L."/>
            <person name="Zhang X."/>
            <person name="Wang Z.Q."/>
            <person name="Xue C.L."/>
            <person name="Brindley P.J."/>
            <person name="McManus D.P."/>
            <person name="Yang P.Y."/>
            <person name="Feng Z."/>
            <person name="Chen Z."/>
            <person name="Han Z.G."/>
        </authorList>
    </citation>
    <scope>NUCLEOTIDE SEQUENCE</scope>
</reference>
<dbReference type="AlphaFoldDB" id="Q5DGV8"/>
<sequence>MEHSLKVQTRNSEFCFSTPPYRSEVSHSNYQRRCLQKQLEGLYAPTNQAYKELGQPLLIDAQALVKSVLGHIPQRPNILYGYESKEYTGDIEFESDYEELQKDNLNAIKLTSESVEKSCQSLRPKQVGINEKSTVYHQVQSGSAYMERRRKRGLIDFKKVIQKSNDMTEYVKHGRSFFGMLNQEIIQKVYNFWELHNRIIESRKTRITPPVRMHTLNSRKENR</sequence>
<reference evidence="1" key="1">
    <citation type="submission" date="2004-11" db="EMBL/GenBank/DDBJ databases">
        <title>The full-length cDNA sequences of Schistosoma japonicum genes.</title>
        <authorList>
            <person name="Han Z."/>
        </authorList>
    </citation>
    <scope>NUCLEOTIDE SEQUENCE</scope>
</reference>
<accession>Q5DGV8</accession>